<organism evidence="2 3">
    <name type="scientific">Shimia thalassica</name>
    <dbReference type="NCBI Taxonomy" id="1715693"/>
    <lineage>
        <taxon>Bacteria</taxon>
        <taxon>Pseudomonadati</taxon>
        <taxon>Pseudomonadota</taxon>
        <taxon>Alphaproteobacteria</taxon>
        <taxon>Rhodobacterales</taxon>
        <taxon>Roseobacteraceae</taxon>
    </lineage>
</organism>
<dbReference type="RefSeq" id="WP_058311298.1">
    <property type="nucleotide sequence ID" value="NZ_CANLZE010000008.1"/>
</dbReference>
<dbReference type="EMBL" id="CYTW01000002">
    <property type="protein sequence ID" value="CUJ98534.1"/>
    <property type="molecule type" value="Genomic_DNA"/>
</dbReference>
<reference evidence="3" key="1">
    <citation type="submission" date="2015-09" db="EMBL/GenBank/DDBJ databases">
        <authorList>
            <person name="Rodrigo-Torres Lidia"/>
            <person name="Arahal R.David."/>
        </authorList>
    </citation>
    <scope>NUCLEOTIDE SEQUENCE [LARGE SCALE GENOMIC DNA]</scope>
    <source>
        <strain evidence="3">CECT 7735</strain>
    </source>
</reference>
<dbReference type="GeneID" id="83881119"/>
<evidence type="ECO:0008006" key="4">
    <source>
        <dbReference type="Google" id="ProtNLM"/>
    </source>
</evidence>
<name>A0A0P1I8X2_9RHOB</name>
<evidence type="ECO:0000313" key="2">
    <source>
        <dbReference type="EMBL" id="CUJ98534.1"/>
    </source>
</evidence>
<evidence type="ECO:0000313" key="3">
    <source>
        <dbReference type="Proteomes" id="UP000051870"/>
    </source>
</evidence>
<keyword evidence="1" id="KW-0812">Transmembrane</keyword>
<protein>
    <recommendedName>
        <fullName evidence="4">NfeD-like C-terminal domain-containing protein</fullName>
    </recommendedName>
</protein>
<accession>A0A0P1I8X2</accession>
<feature type="transmembrane region" description="Helical" evidence="1">
    <location>
        <begin position="6"/>
        <end position="22"/>
    </location>
</feature>
<sequence length="93" mass="9863">MLSEVLDIWWIWIAAALALATLEVLVPGFVFLGFAIGAAAVGLMTLIGLTSMMSPAVLALLFSALSLVAWLLLRRVFALPGSGPKTFDSDIND</sequence>
<proteinExistence type="predicted"/>
<gene>
    <name evidence="2" type="ORF">PH7735_02087</name>
</gene>
<dbReference type="STRING" id="1715693.PH7735_02087"/>
<feature type="transmembrane region" description="Helical" evidence="1">
    <location>
        <begin position="55"/>
        <end position="73"/>
    </location>
</feature>
<keyword evidence="3" id="KW-1185">Reference proteome</keyword>
<keyword evidence="1" id="KW-0472">Membrane</keyword>
<evidence type="ECO:0000256" key="1">
    <source>
        <dbReference type="SAM" id="Phobius"/>
    </source>
</evidence>
<dbReference type="AlphaFoldDB" id="A0A0P1I8X2"/>
<dbReference type="Proteomes" id="UP000051870">
    <property type="component" value="Unassembled WGS sequence"/>
</dbReference>
<feature type="transmembrane region" description="Helical" evidence="1">
    <location>
        <begin position="29"/>
        <end position="49"/>
    </location>
</feature>
<keyword evidence="1" id="KW-1133">Transmembrane helix</keyword>